<proteinExistence type="predicted"/>
<protein>
    <submittedName>
        <fullName evidence="1">Uncharacterized protein</fullName>
    </submittedName>
</protein>
<organism evidence="1 2">
    <name type="scientific">Cephalotrichum gorgonifer</name>
    <dbReference type="NCBI Taxonomy" id="2041049"/>
    <lineage>
        <taxon>Eukaryota</taxon>
        <taxon>Fungi</taxon>
        <taxon>Dikarya</taxon>
        <taxon>Ascomycota</taxon>
        <taxon>Pezizomycotina</taxon>
        <taxon>Sordariomycetes</taxon>
        <taxon>Hypocreomycetidae</taxon>
        <taxon>Microascales</taxon>
        <taxon>Microascaceae</taxon>
        <taxon>Cephalotrichum</taxon>
    </lineage>
</organism>
<comment type="caution">
    <text evidence="1">The sequence shown here is derived from an EMBL/GenBank/DDBJ whole genome shotgun (WGS) entry which is preliminary data.</text>
</comment>
<sequence>MTSPFQVRVE</sequence>
<accession>A0AAE8MZJ0</accession>
<dbReference type="Proteomes" id="UP001187682">
    <property type="component" value="Unassembled WGS sequence"/>
</dbReference>
<name>A0AAE8MZJ0_9PEZI</name>
<dbReference type="EMBL" id="ONZQ02000006">
    <property type="protein sequence ID" value="SPO02553.1"/>
    <property type="molecule type" value="Genomic_DNA"/>
</dbReference>
<evidence type="ECO:0000313" key="1">
    <source>
        <dbReference type="EMBL" id="SPO02553.1"/>
    </source>
</evidence>
<reference evidence="1" key="1">
    <citation type="submission" date="2018-03" db="EMBL/GenBank/DDBJ databases">
        <authorList>
            <person name="Guldener U."/>
        </authorList>
    </citation>
    <scope>NUCLEOTIDE SEQUENCE</scope>
</reference>
<keyword evidence="2" id="KW-1185">Reference proteome</keyword>
<evidence type="ECO:0000313" key="2">
    <source>
        <dbReference type="Proteomes" id="UP001187682"/>
    </source>
</evidence>
<gene>
    <name evidence="1" type="ORF">DNG_05226</name>
</gene>